<comment type="caution">
    <text evidence="7">The sequence shown here is derived from an EMBL/GenBank/DDBJ whole genome shotgun (WGS) entry which is preliminary data.</text>
</comment>
<evidence type="ECO:0000256" key="3">
    <source>
        <dbReference type="ARBA" id="ARBA00022989"/>
    </source>
</evidence>
<dbReference type="PROSITE" id="PS50850">
    <property type="entry name" value="MFS"/>
    <property type="match status" value="1"/>
</dbReference>
<feature type="transmembrane region" description="Helical" evidence="5">
    <location>
        <begin position="83"/>
        <end position="101"/>
    </location>
</feature>
<protein>
    <submittedName>
        <fullName evidence="7">Nitrate/nitrite transporter</fullName>
    </submittedName>
</protein>
<evidence type="ECO:0000313" key="7">
    <source>
        <dbReference type="EMBL" id="CCI52400.1"/>
    </source>
</evidence>
<feature type="domain" description="Major facilitator superfamily (MFS) profile" evidence="6">
    <location>
        <begin position="12"/>
        <end position="413"/>
    </location>
</feature>
<organism evidence="7 8">
    <name type="scientific">Nostocoides jenkinsii Ben 74</name>
    <dbReference type="NCBI Taxonomy" id="1193518"/>
    <lineage>
        <taxon>Bacteria</taxon>
        <taxon>Bacillati</taxon>
        <taxon>Actinomycetota</taxon>
        <taxon>Actinomycetes</taxon>
        <taxon>Micrococcales</taxon>
        <taxon>Intrasporangiaceae</taxon>
        <taxon>Nostocoides</taxon>
    </lineage>
</organism>
<dbReference type="SUPFAM" id="SSF103473">
    <property type="entry name" value="MFS general substrate transporter"/>
    <property type="match status" value="1"/>
</dbReference>
<feature type="transmembrane region" description="Helical" evidence="5">
    <location>
        <begin position="290"/>
        <end position="308"/>
    </location>
</feature>
<dbReference type="PANTHER" id="PTHR43826:SF3">
    <property type="entry name" value="GLUCOSE-6-PHOSPHATE EXCHANGER SLC37A4"/>
    <property type="match status" value="1"/>
</dbReference>
<dbReference type="Gene3D" id="1.20.1250.20">
    <property type="entry name" value="MFS general substrate transporter like domains"/>
    <property type="match status" value="2"/>
</dbReference>
<accession>A0A077M9B0</accession>
<sequence>MTAPVLSPPGGRRAWLMFGVGVAAYGTAVLGRTTLGVAGLTAVEHFQAKASIIATFVTLQLLVYTAMQIPAGVLLDRYGPRRMVSLGLLVMGAGQIVMALADSVSVAIPGRMILGAGDAFVFSSVVRLLPSWFPAKQVPIVTQLIGLAGQAGQIVSALPFAWLLAARGWEIAFGAVSVVALVAAAAAFLTLRDRPAGMPPPTRPTKGMRSNLRDAFRHPGTQLGLWTHWTTCFAPMVFGMMWGFPYLTQGEGISKPVASLLLSLLAVVGALVGPVLGMLVQRHPLRRSNLVLAMVAAGLVPWLTVLLWPGRAPLWLLVVLCAGLAAGGPGSAIGFDFARTSNPGHRLGAANAVVNLGGFTACVIATQLIGVVLDLVSDSPRYSLGEFRLAMAVQLPLYAGGIVLMYRARGRARRLLAEEEGRVVPPWREALRREWRARTRARVARGA</sequence>
<dbReference type="CDD" id="cd06174">
    <property type="entry name" value="MFS"/>
    <property type="match status" value="1"/>
</dbReference>
<dbReference type="GO" id="GO:0061513">
    <property type="term" value="F:glucose 6-phosphate:phosphate antiporter activity"/>
    <property type="evidence" value="ECO:0007669"/>
    <property type="project" value="TreeGrafter"/>
</dbReference>
<evidence type="ECO:0000256" key="2">
    <source>
        <dbReference type="ARBA" id="ARBA00022692"/>
    </source>
</evidence>
<dbReference type="InterPro" id="IPR011701">
    <property type="entry name" value="MFS"/>
</dbReference>
<dbReference type="InterPro" id="IPR020846">
    <property type="entry name" value="MFS_dom"/>
</dbReference>
<keyword evidence="2 5" id="KW-0812">Transmembrane</keyword>
<dbReference type="Proteomes" id="UP000035720">
    <property type="component" value="Unassembled WGS sequence"/>
</dbReference>
<evidence type="ECO:0000256" key="1">
    <source>
        <dbReference type="ARBA" id="ARBA00004651"/>
    </source>
</evidence>
<evidence type="ECO:0000256" key="5">
    <source>
        <dbReference type="SAM" id="Phobius"/>
    </source>
</evidence>
<feature type="transmembrane region" description="Helical" evidence="5">
    <location>
        <begin position="50"/>
        <end position="71"/>
    </location>
</feature>
<feature type="transmembrane region" description="Helical" evidence="5">
    <location>
        <begin position="347"/>
        <end position="369"/>
    </location>
</feature>
<dbReference type="STRING" id="1193518.BN13_170001"/>
<dbReference type="GO" id="GO:0035435">
    <property type="term" value="P:phosphate ion transmembrane transport"/>
    <property type="evidence" value="ECO:0007669"/>
    <property type="project" value="TreeGrafter"/>
</dbReference>
<feature type="transmembrane region" description="Helical" evidence="5">
    <location>
        <begin position="314"/>
        <end position="335"/>
    </location>
</feature>
<dbReference type="PANTHER" id="PTHR43826">
    <property type="entry name" value="GLUCOSE-6-PHOSPHATE EXCHANGER SLC37A4"/>
    <property type="match status" value="1"/>
</dbReference>
<evidence type="ECO:0000259" key="6">
    <source>
        <dbReference type="PROSITE" id="PS50850"/>
    </source>
</evidence>
<proteinExistence type="predicted"/>
<dbReference type="InterPro" id="IPR051337">
    <property type="entry name" value="OPA_Antiporter"/>
</dbReference>
<keyword evidence="4 5" id="KW-0472">Membrane</keyword>
<dbReference type="EMBL" id="CAJC01000079">
    <property type="protein sequence ID" value="CCI52400.1"/>
    <property type="molecule type" value="Genomic_DNA"/>
</dbReference>
<dbReference type="GO" id="GO:0005886">
    <property type="term" value="C:plasma membrane"/>
    <property type="evidence" value="ECO:0007669"/>
    <property type="project" value="UniProtKB-SubCell"/>
</dbReference>
<feature type="transmembrane region" description="Helical" evidence="5">
    <location>
        <begin position="223"/>
        <end position="244"/>
    </location>
</feature>
<dbReference type="RefSeq" id="WP_235433933.1">
    <property type="nucleotide sequence ID" value="NZ_HF571038.1"/>
</dbReference>
<keyword evidence="3 5" id="KW-1133">Transmembrane helix</keyword>
<feature type="transmembrane region" description="Helical" evidence="5">
    <location>
        <begin position="256"/>
        <end position="278"/>
    </location>
</feature>
<feature type="transmembrane region" description="Helical" evidence="5">
    <location>
        <begin position="171"/>
        <end position="191"/>
    </location>
</feature>
<comment type="subcellular location">
    <subcellularLocation>
        <location evidence="1">Cell membrane</location>
        <topology evidence="1">Multi-pass membrane protein</topology>
    </subcellularLocation>
</comment>
<dbReference type="InterPro" id="IPR036259">
    <property type="entry name" value="MFS_trans_sf"/>
</dbReference>
<name>A0A077M9B0_9MICO</name>
<evidence type="ECO:0000256" key="4">
    <source>
        <dbReference type="ARBA" id="ARBA00023136"/>
    </source>
</evidence>
<dbReference type="AlphaFoldDB" id="A0A077M9B0"/>
<keyword evidence="8" id="KW-1185">Reference proteome</keyword>
<dbReference type="Pfam" id="PF07690">
    <property type="entry name" value="MFS_1"/>
    <property type="match status" value="1"/>
</dbReference>
<reference evidence="7 8" key="1">
    <citation type="journal article" date="2013" name="ISME J.">
        <title>A metabolic model for members of the genus Tetrasphaera involved in enhanced biological phosphorus removal.</title>
        <authorList>
            <person name="Kristiansen R."/>
            <person name="Nguyen H.T.T."/>
            <person name="Saunders A.M."/>
            <person name="Nielsen J.L."/>
            <person name="Wimmer R."/>
            <person name="Le V.Q."/>
            <person name="McIlroy S.J."/>
            <person name="Petrovski S."/>
            <person name="Seviour R.J."/>
            <person name="Calteau A."/>
            <person name="Nielsen K.L."/>
            <person name="Nielsen P.H."/>
        </authorList>
    </citation>
    <scope>NUCLEOTIDE SEQUENCE [LARGE SCALE GENOMIC DNA]</scope>
    <source>
        <strain evidence="7 8">Ben 74</strain>
    </source>
</reference>
<evidence type="ECO:0000313" key="8">
    <source>
        <dbReference type="Proteomes" id="UP000035720"/>
    </source>
</evidence>
<gene>
    <name evidence="7" type="ORF">BN13_170001</name>
</gene>
<feature type="transmembrane region" description="Helical" evidence="5">
    <location>
        <begin position="389"/>
        <end position="406"/>
    </location>
</feature>